<name>X1R128_9ZZZZ</name>
<organism evidence="1">
    <name type="scientific">marine sediment metagenome</name>
    <dbReference type="NCBI Taxonomy" id="412755"/>
    <lineage>
        <taxon>unclassified sequences</taxon>
        <taxon>metagenomes</taxon>
        <taxon>ecological metagenomes</taxon>
    </lineage>
</organism>
<evidence type="ECO:0008006" key="2">
    <source>
        <dbReference type="Google" id="ProtNLM"/>
    </source>
</evidence>
<evidence type="ECO:0000313" key="1">
    <source>
        <dbReference type="EMBL" id="GAI74238.1"/>
    </source>
</evidence>
<feature type="non-terminal residue" evidence="1">
    <location>
        <position position="130"/>
    </location>
</feature>
<gene>
    <name evidence="1" type="ORF">S12H4_22230</name>
</gene>
<accession>X1R128</accession>
<dbReference type="AlphaFoldDB" id="X1R128"/>
<dbReference type="EMBL" id="BARW01011557">
    <property type="protein sequence ID" value="GAI74238.1"/>
    <property type="molecule type" value="Genomic_DNA"/>
</dbReference>
<reference evidence="1" key="1">
    <citation type="journal article" date="2014" name="Front. Microbiol.">
        <title>High frequency of phylogenetically diverse reductive dehalogenase-homologous genes in deep subseafloor sedimentary metagenomes.</title>
        <authorList>
            <person name="Kawai M."/>
            <person name="Futagami T."/>
            <person name="Toyoda A."/>
            <person name="Takaki Y."/>
            <person name="Nishi S."/>
            <person name="Hori S."/>
            <person name="Arai W."/>
            <person name="Tsubouchi T."/>
            <person name="Morono Y."/>
            <person name="Uchiyama I."/>
            <person name="Ito T."/>
            <person name="Fujiyama A."/>
            <person name="Inagaki F."/>
            <person name="Takami H."/>
        </authorList>
    </citation>
    <scope>NUCLEOTIDE SEQUENCE</scope>
    <source>
        <strain evidence="1">Expedition CK06-06</strain>
    </source>
</reference>
<protein>
    <recommendedName>
        <fullName evidence="2">Glycosyltransferase subfamily 4-like N-terminal domain-containing protein</fullName>
    </recommendedName>
</protein>
<comment type="caution">
    <text evidence="1">The sequence shown here is derived from an EMBL/GenBank/DDBJ whole genome shotgun (WGS) entry which is preliminary data.</text>
</comment>
<sequence>MNITFITDPLLTTLGSTRPPFLLATELQKNGHNVTLVSLSVSDEVRKTAKEKNIQVKSLGSNFNFTHSYPIVEAWAKSLLKSENMFHLDDLGDNEIVINTSSCIKVKSHLYYAQGPITRALDDMLLEMPA</sequence>
<proteinExistence type="predicted"/>